<dbReference type="GO" id="GO:0004725">
    <property type="term" value="F:protein tyrosine phosphatase activity"/>
    <property type="evidence" value="ECO:0007669"/>
    <property type="project" value="UniProtKB-EC"/>
</dbReference>
<protein>
    <recommendedName>
        <fullName evidence="2">protein-tyrosine-phosphatase</fullName>
        <ecNumber evidence="2">3.1.3.48</ecNumber>
    </recommendedName>
</protein>
<comment type="similarity">
    <text evidence="1">Belongs to the MPI phosphatase family.</text>
</comment>
<dbReference type="Gene3D" id="3.40.250.10">
    <property type="entry name" value="Rhodanese-like domain"/>
    <property type="match status" value="1"/>
</dbReference>
<dbReference type="InterPro" id="IPR001763">
    <property type="entry name" value="Rhodanese-like_dom"/>
</dbReference>
<dbReference type="GO" id="GO:0110032">
    <property type="term" value="P:positive regulation of G2/MI transition of meiotic cell cycle"/>
    <property type="evidence" value="ECO:0007669"/>
    <property type="project" value="TreeGrafter"/>
</dbReference>
<dbReference type="VEuPathDB" id="TrichDB:TRFO_01524"/>
<dbReference type="InterPro" id="IPR000751">
    <property type="entry name" value="MPI_Phosphatase"/>
</dbReference>
<dbReference type="GO" id="GO:0005634">
    <property type="term" value="C:nucleus"/>
    <property type="evidence" value="ECO:0007669"/>
    <property type="project" value="TreeGrafter"/>
</dbReference>
<dbReference type="GO" id="GO:0051301">
    <property type="term" value="P:cell division"/>
    <property type="evidence" value="ECO:0007669"/>
    <property type="project" value="UniProtKB-KW"/>
</dbReference>
<evidence type="ECO:0000259" key="7">
    <source>
        <dbReference type="PROSITE" id="PS50206"/>
    </source>
</evidence>
<keyword evidence="4" id="KW-0378">Hydrolase</keyword>
<organism evidence="8 9">
    <name type="scientific">Tritrichomonas foetus</name>
    <dbReference type="NCBI Taxonomy" id="1144522"/>
    <lineage>
        <taxon>Eukaryota</taxon>
        <taxon>Metamonada</taxon>
        <taxon>Parabasalia</taxon>
        <taxon>Tritrichomonadida</taxon>
        <taxon>Tritrichomonadidae</taxon>
        <taxon>Tritrichomonas</taxon>
    </lineage>
</organism>
<dbReference type="Proteomes" id="UP000179807">
    <property type="component" value="Unassembled WGS sequence"/>
</dbReference>
<keyword evidence="6" id="KW-0131">Cell cycle</keyword>
<sequence length="436" mass="48478">MNGILPSLPVGGAPLIPVPDFSDFDDCYDACSTGANTFDGEVIPDHVHIQAHGQACIHHHPQHSSANHLENGRTYFMENDISCHDNNPPNSRENDHYPCEFLSPSSLCDSIDGSCSNYIPILPTIPSEGFPHRISCSTMAKLLRGEIDYACYDNIVIVDCRFTHEFVAGHIVGAYNLLKVSQLRDIYKRFANTNACLIFHCELSANRSIKWINLFRDFDREVNQPDYPKLCFSEVYLLEGGYKSFYKQFQGSELIAGGYCPMEEDSSYGKHKLKQSQRLFDHETLFLSNLLAKNRSNRASNSNTNPPNVLSDPFGIITHSMSNSMSNLLENRVSISAQNSADLANTINSISTSNSNGNSNSLNFTMNINSNLIPSKRSMTPDEKLRSDVLKTCRSLSTGVIQTLYGENNCISMASSLQTGYFMESSSQPLPFTSQP</sequence>
<dbReference type="PANTHER" id="PTHR10828:SF17">
    <property type="entry name" value="PROTEIN-TYROSINE-PHOSPHATASE"/>
    <property type="match status" value="1"/>
</dbReference>
<evidence type="ECO:0000313" key="9">
    <source>
        <dbReference type="Proteomes" id="UP000179807"/>
    </source>
</evidence>
<dbReference type="SUPFAM" id="SSF52821">
    <property type="entry name" value="Rhodanese/Cell cycle control phosphatase"/>
    <property type="match status" value="1"/>
</dbReference>
<evidence type="ECO:0000256" key="3">
    <source>
        <dbReference type="ARBA" id="ARBA00022618"/>
    </source>
</evidence>
<evidence type="ECO:0000256" key="2">
    <source>
        <dbReference type="ARBA" id="ARBA00013064"/>
    </source>
</evidence>
<dbReference type="GO" id="GO:0010971">
    <property type="term" value="P:positive regulation of G2/M transition of mitotic cell cycle"/>
    <property type="evidence" value="ECO:0007669"/>
    <property type="project" value="TreeGrafter"/>
</dbReference>
<accession>A0A1J4JYQ5</accession>
<name>A0A1J4JYQ5_9EUKA</name>
<dbReference type="EC" id="3.1.3.48" evidence="2"/>
<keyword evidence="5" id="KW-0904">Protein phosphatase</keyword>
<proteinExistence type="inferred from homology"/>
<dbReference type="GO" id="GO:0005737">
    <property type="term" value="C:cytoplasm"/>
    <property type="evidence" value="ECO:0007669"/>
    <property type="project" value="TreeGrafter"/>
</dbReference>
<dbReference type="Pfam" id="PF00581">
    <property type="entry name" value="Rhodanese"/>
    <property type="match status" value="1"/>
</dbReference>
<dbReference type="RefSeq" id="XP_068356962.1">
    <property type="nucleotide sequence ID" value="XM_068490148.1"/>
</dbReference>
<dbReference type="EMBL" id="MLAK01000815">
    <property type="protein sequence ID" value="OHT03826.1"/>
    <property type="molecule type" value="Genomic_DNA"/>
</dbReference>
<comment type="caution">
    <text evidence="8">The sequence shown here is derived from an EMBL/GenBank/DDBJ whole genome shotgun (WGS) entry which is preliminary data.</text>
</comment>
<dbReference type="GeneID" id="94824852"/>
<feature type="domain" description="Rhodanese" evidence="7">
    <location>
        <begin position="151"/>
        <end position="254"/>
    </location>
</feature>
<dbReference type="SMART" id="SM00450">
    <property type="entry name" value="RHOD"/>
    <property type="match status" value="1"/>
</dbReference>
<dbReference type="PRINTS" id="PR00716">
    <property type="entry name" value="MPIPHPHTASE"/>
</dbReference>
<dbReference type="PROSITE" id="PS50206">
    <property type="entry name" value="RHODANESE_3"/>
    <property type="match status" value="1"/>
</dbReference>
<keyword evidence="3" id="KW-0132">Cell division</keyword>
<dbReference type="InterPro" id="IPR036873">
    <property type="entry name" value="Rhodanese-like_dom_sf"/>
</dbReference>
<keyword evidence="9" id="KW-1185">Reference proteome</keyword>
<dbReference type="PANTHER" id="PTHR10828">
    <property type="entry name" value="M-PHASE INDUCER PHOSPHATASE DUAL SPECIFICITY PHOSPHATASE CDC25"/>
    <property type="match status" value="1"/>
</dbReference>
<gene>
    <name evidence="8" type="ORF">TRFO_01524</name>
</gene>
<evidence type="ECO:0000256" key="6">
    <source>
        <dbReference type="ARBA" id="ARBA00023306"/>
    </source>
</evidence>
<evidence type="ECO:0000256" key="4">
    <source>
        <dbReference type="ARBA" id="ARBA00022801"/>
    </source>
</evidence>
<evidence type="ECO:0000313" key="8">
    <source>
        <dbReference type="EMBL" id="OHT03826.1"/>
    </source>
</evidence>
<dbReference type="GO" id="GO:0000086">
    <property type="term" value="P:G2/M transition of mitotic cell cycle"/>
    <property type="evidence" value="ECO:0007669"/>
    <property type="project" value="TreeGrafter"/>
</dbReference>
<dbReference type="AlphaFoldDB" id="A0A1J4JYQ5"/>
<evidence type="ECO:0000256" key="5">
    <source>
        <dbReference type="ARBA" id="ARBA00022912"/>
    </source>
</evidence>
<evidence type="ECO:0000256" key="1">
    <source>
        <dbReference type="ARBA" id="ARBA00011065"/>
    </source>
</evidence>
<reference evidence="8" key="1">
    <citation type="submission" date="2016-10" db="EMBL/GenBank/DDBJ databases">
        <authorList>
            <person name="Benchimol M."/>
            <person name="Almeida L.G."/>
            <person name="Vasconcelos A.T."/>
            <person name="Perreira-Neves A."/>
            <person name="Rosa I.A."/>
            <person name="Tasca T."/>
            <person name="Bogo M.R."/>
            <person name="de Souza W."/>
        </authorList>
    </citation>
    <scope>NUCLEOTIDE SEQUENCE [LARGE SCALE GENOMIC DNA]</scope>
    <source>
        <strain evidence="8">K</strain>
    </source>
</reference>
<dbReference type="OrthoDB" id="514271at2759"/>